<dbReference type="AlphaFoldDB" id="A0A1B6GC51"/>
<organism evidence="2">
    <name type="scientific">Cuerna arida</name>
    <dbReference type="NCBI Taxonomy" id="1464854"/>
    <lineage>
        <taxon>Eukaryota</taxon>
        <taxon>Metazoa</taxon>
        <taxon>Ecdysozoa</taxon>
        <taxon>Arthropoda</taxon>
        <taxon>Hexapoda</taxon>
        <taxon>Insecta</taxon>
        <taxon>Pterygota</taxon>
        <taxon>Neoptera</taxon>
        <taxon>Paraneoptera</taxon>
        <taxon>Hemiptera</taxon>
        <taxon>Auchenorrhyncha</taxon>
        <taxon>Membracoidea</taxon>
        <taxon>Cicadellidae</taxon>
        <taxon>Cicadellinae</taxon>
        <taxon>Proconiini</taxon>
        <taxon>Cuerna</taxon>
    </lineage>
</organism>
<proteinExistence type="predicted"/>
<name>A0A1B6GC51_9HEMI</name>
<sequence length="169" mass="18479">KIEQSSDIIQSGKEIPLSSNAGNVGSIIEDNNKDMVISLETETNIKDQNGFQVSKKGKKKMKAAHSSMQSSVQQPKTTGAKSESLIHLTQEIVDVDKKIEISMDVIDNCKNSDESRPQHLDKNIKTEANADTESGRSLVVGICQKVDDKVEHTTKSKKKGKKAISGKDQ</sequence>
<evidence type="ECO:0000313" key="2">
    <source>
        <dbReference type="EMBL" id="JAS60005.1"/>
    </source>
</evidence>
<gene>
    <name evidence="2" type="ORF">g.43148</name>
</gene>
<feature type="compositionally biased region" description="Basic and acidic residues" evidence="1">
    <location>
        <begin position="110"/>
        <end position="125"/>
    </location>
</feature>
<feature type="compositionally biased region" description="Polar residues" evidence="1">
    <location>
        <begin position="72"/>
        <end position="81"/>
    </location>
</feature>
<accession>A0A1B6GC51</accession>
<dbReference type="EMBL" id="GECZ01009764">
    <property type="protein sequence ID" value="JAS60005.1"/>
    <property type="molecule type" value="Transcribed_RNA"/>
</dbReference>
<feature type="non-terminal residue" evidence="2">
    <location>
        <position position="169"/>
    </location>
</feature>
<feature type="region of interest" description="Disordered" evidence="1">
    <location>
        <begin position="49"/>
        <end position="83"/>
    </location>
</feature>
<evidence type="ECO:0000256" key="1">
    <source>
        <dbReference type="SAM" id="MobiDB-lite"/>
    </source>
</evidence>
<feature type="region of interest" description="Disordered" evidence="1">
    <location>
        <begin position="109"/>
        <end position="135"/>
    </location>
</feature>
<feature type="non-terminal residue" evidence="2">
    <location>
        <position position="1"/>
    </location>
</feature>
<feature type="region of interest" description="Disordered" evidence="1">
    <location>
        <begin position="1"/>
        <end position="27"/>
    </location>
</feature>
<protein>
    <submittedName>
        <fullName evidence="2">Uncharacterized protein</fullName>
    </submittedName>
</protein>
<reference evidence="2" key="1">
    <citation type="submission" date="2015-11" db="EMBL/GenBank/DDBJ databases">
        <title>De novo transcriptome assembly of four potential Pierce s Disease insect vectors from Arizona vineyards.</title>
        <authorList>
            <person name="Tassone E.E."/>
        </authorList>
    </citation>
    <scope>NUCLEOTIDE SEQUENCE</scope>
</reference>